<sequence length="240" mass="26725">MDILIIIVGLFMIGIGFLVKSSPSLIAGYNTMPEDKKKNVDIVGLSTYMRNGLIIIGLSIVVGYYLFKWIGLTVIAESIIGIVILPGVAIVVISSQRFDKNKDKTKRAKLTYSFLGLVAVCVIGLFIYGYSPSKVDISSDRIKFSGIYGFEMNVSDIDHVELSEDLPEIKMRTNGFSSGAVRKGFFKLDKFGKSRLLIHSNRLPYLIITKNNSEKIIVNFKSETETEKLFGYITALIDNK</sequence>
<feature type="transmembrane region" description="Helical" evidence="1">
    <location>
        <begin position="79"/>
        <end position="98"/>
    </location>
</feature>
<dbReference type="RefSeq" id="WP_093921768.1">
    <property type="nucleotide sequence ID" value="NZ_FONW01000020.1"/>
</dbReference>
<feature type="transmembrane region" description="Helical" evidence="1">
    <location>
        <begin position="48"/>
        <end position="67"/>
    </location>
</feature>
<dbReference type="AlphaFoldDB" id="A0A1I2MKU4"/>
<accession>A0A1I2MKU4</accession>
<organism evidence="2 3">
    <name type="scientific">Sunxiuqinia elliptica</name>
    <dbReference type="NCBI Taxonomy" id="655355"/>
    <lineage>
        <taxon>Bacteria</taxon>
        <taxon>Pseudomonadati</taxon>
        <taxon>Bacteroidota</taxon>
        <taxon>Bacteroidia</taxon>
        <taxon>Marinilabiliales</taxon>
        <taxon>Prolixibacteraceae</taxon>
        <taxon>Sunxiuqinia</taxon>
    </lineage>
</organism>
<keyword evidence="3" id="KW-1185">Reference proteome</keyword>
<feature type="transmembrane region" description="Helical" evidence="1">
    <location>
        <begin position="110"/>
        <end position="130"/>
    </location>
</feature>
<evidence type="ECO:0000313" key="2">
    <source>
        <dbReference type="EMBL" id="SFF89986.1"/>
    </source>
</evidence>
<dbReference type="Pfam" id="PF12650">
    <property type="entry name" value="DUF3784"/>
    <property type="match status" value="1"/>
</dbReference>
<dbReference type="EMBL" id="FONW01000020">
    <property type="protein sequence ID" value="SFF89986.1"/>
    <property type="molecule type" value="Genomic_DNA"/>
</dbReference>
<evidence type="ECO:0008006" key="4">
    <source>
        <dbReference type="Google" id="ProtNLM"/>
    </source>
</evidence>
<keyword evidence="1" id="KW-1133">Transmembrane helix</keyword>
<dbReference type="Proteomes" id="UP000198964">
    <property type="component" value="Unassembled WGS sequence"/>
</dbReference>
<gene>
    <name evidence="2" type="ORF">SAMN05216283_12030</name>
</gene>
<evidence type="ECO:0000256" key="1">
    <source>
        <dbReference type="SAM" id="Phobius"/>
    </source>
</evidence>
<dbReference type="InterPro" id="IPR017259">
    <property type="entry name" value="UCP037672"/>
</dbReference>
<dbReference type="STRING" id="655355.SAMN05216283_12030"/>
<reference evidence="2 3" key="1">
    <citation type="submission" date="2016-10" db="EMBL/GenBank/DDBJ databases">
        <authorList>
            <person name="de Groot N.N."/>
        </authorList>
    </citation>
    <scope>NUCLEOTIDE SEQUENCE [LARGE SCALE GENOMIC DNA]</scope>
    <source>
        <strain evidence="2 3">CGMCC 1.9156</strain>
    </source>
</reference>
<proteinExistence type="predicted"/>
<keyword evidence="1" id="KW-0472">Membrane</keyword>
<protein>
    <recommendedName>
        <fullName evidence="4">DUF3784 domain-containing protein</fullName>
    </recommendedName>
</protein>
<keyword evidence="1" id="KW-0812">Transmembrane</keyword>
<evidence type="ECO:0000313" key="3">
    <source>
        <dbReference type="Proteomes" id="UP000198964"/>
    </source>
</evidence>
<feature type="transmembrane region" description="Helical" evidence="1">
    <location>
        <begin position="6"/>
        <end position="27"/>
    </location>
</feature>
<name>A0A1I2MKU4_9BACT</name>